<reference evidence="1" key="1">
    <citation type="submission" date="2022-09" db="EMBL/GenBank/DDBJ databases">
        <title>Aureispira anguillicida sp. nov., isolated from Leptocephalus of Japanese eel Anguilla japonica.</title>
        <authorList>
            <person name="Yuasa K."/>
            <person name="Mekata T."/>
            <person name="Ikunari K."/>
        </authorList>
    </citation>
    <scope>NUCLEOTIDE SEQUENCE</scope>
    <source>
        <strain evidence="1">EL160426</strain>
    </source>
</reference>
<name>A0A915YB34_9BACT</name>
<organism evidence="1 2">
    <name type="scientific">Aureispira anguillae</name>
    <dbReference type="NCBI Taxonomy" id="2864201"/>
    <lineage>
        <taxon>Bacteria</taxon>
        <taxon>Pseudomonadati</taxon>
        <taxon>Bacteroidota</taxon>
        <taxon>Saprospiria</taxon>
        <taxon>Saprospirales</taxon>
        <taxon>Saprospiraceae</taxon>
        <taxon>Aureispira</taxon>
    </lineage>
</organism>
<gene>
    <name evidence="1" type="ORF">AsAng_0005160</name>
</gene>
<evidence type="ECO:0000313" key="1">
    <source>
        <dbReference type="EMBL" id="BDS09811.1"/>
    </source>
</evidence>
<dbReference type="KEGG" id="aup:AsAng_0005160"/>
<dbReference type="AlphaFoldDB" id="A0A915YB34"/>
<keyword evidence="2" id="KW-1185">Reference proteome</keyword>
<evidence type="ECO:0000313" key="2">
    <source>
        <dbReference type="Proteomes" id="UP001060919"/>
    </source>
</evidence>
<dbReference type="Proteomes" id="UP001060919">
    <property type="component" value="Chromosome"/>
</dbReference>
<dbReference type="EMBL" id="AP026867">
    <property type="protein sequence ID" value="BDS09811.1"/>
    <property type="molecule type" value="Genomic_DNA"/>
</dbReference>
<accession>A0A915YB34</accession>
<sequence length="45" mass="5286">MFKFYLQAVMLLSLDNAAISLKKSFTRHQNQIIFVKTVGFEEHKI</sequence>
<proteinExistence type="predicted"/>
<protein>
    <submittedName>
        <fullName evidence="1">Uncharacterized protein</fullName>
    </submittedName>
</protein>